<evidence type="ECO:0000313" key="3">
    <source>
        <dbReference type="Proteomes" id="UP000007882"/>
    </source>
</evidence>
<feature type="transmembrane region" description="Helical" evidence="1">
    <location>
        <begin position="25"/>
        <end position="48"/>
    </location>
</feature>
<keyword evidence="1" id="KW-0472">Membrane</keyword>
<dbReference type="PATRIC" id="fig|512565.3.peg.7429"/>
<dbReference type="Proteomes" id="UP000007882">
    <property type="component" value="Chromosome"/>
</dbReference>
<dbReference type="OrthoDB" id="3291969at2"/>
<evidence type="ECO:0008006" key="4">
    <source>
        <dbReference type="Google" id="ProtNLM"/>
    </source>
</evidence>
<evidence type="ECO:0000313" key="2">
    <source>
        <dbReference type="EMBL" id="BAL92640.1"/>
    </source>
</evidence>
<evidence type="ECO:0000256" key="1">
    <source>
        <dbReference type="SAM" id="Phobius"/>
    </source>
</evidence>
<keyword evidence="3" id="KW-1185">Reference proteome</keyword>
<sequence>MSFAPEEVQAPARDAVLFRSSPVRAFLMVFAALLVAYLAVSPVVARFARGTGEPWWVTAAQAVAVAAGAAGVYTLSARGSLPTWVRVSEAGLELAAQDSDPILLEWRDVAAVVIRRAGLRTVLEVVPGDLDTVHPVQDAADGAPPLTDTPRGPAFTADLSQLWPTSRALRRELEHWMLVKKNQPVRRF</sequence>
<keyword evidence="1" id="KW-0812">Transmembrane</keyword>
<name>I0HI03_ACTM4</name>
<dbReference type="RefSeq" id="WP_014447524.1">
    <property type="nucleotide sequence ID" value="NC_017093.1"/>
</dbReference>
<organism evidence="2 3">
    <name type="scientific">Actinoplanes missouriensis (strain ATCC 14538 / DSM 43046 / CBS 188.64 / JCM 3121 / NBRC 102363 / NCIMB 12654 / NRRL B-3342 / UNCC 431)</name>
    <dbReference type="NCBI Taxonomy" id="512565"/>
    <lineage>
        <taxon>Bacteria</taxon>
        <taxon>Bacillati</taxon>
        <taxon>Actinomycetota</taxon>
        <taxon>Actinomycetes</taxon>
        <taxon>Micromonosporales</taxon>
        <taxon>Micromonosporaceae</taxon>
        <taxon>Actinoplanes</taxon>
    </lineage>
</organism>
<dbReference type="KEGG" id="ams:AMIS_74200"/>
<proteinExistence type="predicted"/>
<dbReference type="AlphaFoldDB" id="I0HI03"/>
<gene>
    <name evidence="2" type="ordered locus">AMIS_74200</name>
</gene>
<feature type="transmembrane region" description="Helical" evidence="1">
    <location>
        <begin position="54"/>
        <end position="76"/>
    </location>
</feature>
<keyword evidence="1" id="KW-1133">Transmembrane helix</keyword>
<dbReference type="HOGENOM" id="CLU_1438272_0_0_11"/>
<accession>I0HI03</accession>
<dbReference type="EMBL" id="AP012319">
    <property type="protein sequence ID" value="BAL92640.1"/>
    <property type="molecule type" value="Genomic_DNA"/>
</dbReference>
<reference evidence="2 3" key="1">
    <citation type="submission" date="2012-02" db="EMBL/GenBank/DDBJ databases">
        <title>Complete genome sequence of Actinoplanes missouriensis 431 (= NBRC 102363).</title>
        <authorList>
            <person name="Ohnishi Y."/>
            <person name="Ishikawa J."/>
            <person name="Sekine M."/>
            <person name="Hosoyama A."/>
            <person name="Harada T."/>
            <person name="Narita H."/>
            <person name="Hata T."/>
            <person name="Konno Y."/>
            <person name="Tutikane K."/>
            <person name="Fujita N."/>
            <person name="Horinouchi S."/>
            <person name="Hayakawa M."/>
        </authorList>
    </citation>
    <scope>NUCLEOTIDE SEQUENCE [LARGE SCALE GENOMIC DNA]</scope>
    <source>
        <strain evidence="3">ATCC 14538 / DSM 43046 / CBS 188.64 / JCM 3121 / NBRC 102363 / NCIMB 12654 / NRRL B-3342 / UNCC 431</strain>
    </source>
</reference>
<protein>
    <recommendedName>
        <fullName evidence="4">PH domain-containing protein</fullName>
    </recommendedName>
</protein>